<gene>
    <name evidence="1" type="ORF">RS694_01135</name>
</gene>
<dbReference type="Gene3D" id="3.30.420.40">
    <property type="match status" value="2"/>
</dbReference>
<dbReference type="STRING" id="1484693.RS694_01135"/>
<sequence length="363" mass="40080">MRWPWQRKSSADLLVISWSDQTLAYVLARPVGKGYEIKRTGVERQGSDNRDELVRRLQALGLKGLRTHIMLRPEQYQFLQIDAPAVPPEELRSAARYQIRELVDVHLDDITLDVMRLGDGQEKGQAHLFVVAAKSAVVRDAMELANAMQWDVSVIDVQETAQRNLQSLVAQSEARLDRATAALVLTDNKQAMLTISANEELFYTRRLELPEGFMAMTWGQSEMAESSDSYTPVNEYVPDYSVGGVAYGNDYSDARGPAASAGGAGSSSAQADYERAQRLVVEVQRSLDLWDRSWTQLPLAGVRVFAGARSQELADWLGREIGQTVGVLNAAPLLKGLPAAETADAMYCLPLAGVLLRTDGRKL</sequence>
<dbReference type="InterPro" id="IPR043129">
    <property type="entry name" value="ATPase_NBD"/>
</dbReference>
<evidence type="ECO:0000313" key="2">
    <source>
        <dbReference type="Proteomes" id="UP000186110"/>
    </source>
</evidence>
<evidence type="ECO:0000313" key="1">
    <source>
        <dbReference type="EMBL" id="APW41282.1"/>
    </source>
</evidence>
<name>A0A1P8K5K9_9BURK</name>
<keyword evidence="2" id="KW-1185">Reference proteome</keyword>
<dbReference type="Gene3D" id="3.30.1490.300">
    <property type="match status" value="1"/>
</dbReference>
<reference evidence="1 2" key="1">
    <citation type="submission" date="2017-01" db="EMBL/GenBank/DDBJ databases">
        <authorList>
            <person name="Mah S.A."/>
            <person name="Swanson W.J."/>
            <person name="Moy G.W."/>
            <person name="Vacquier V.D."/>
        </authorList>
    </citation>
    <scope>NUCLEOTIDE SEQUENCE [LARGE SCALE GENOMIC DNA]</scope>
    <source>
        <strain evidence="1 2">DSM 22694</strain>
    </source>
</reference>
<dbReference type="KEGG" id="rsb:RS694_01135"/>
<dbReference type="AlphaFoldDB" id="A0A1P8K5K9"/>
<proteinExistence type="predicted"/>
<organism evidence="1 2">
    <name type="scientific">Rhodoferax saidenbachensis</name>
    <dbReference type="NCBI Taxonomy" id="1484693"/>
    <lineage>
        <taxon>Bacteria</taxon>
        <taxon>Pseudomonadati</taxon>
        <taxon>Pseudomonadota</taxon>
        <taxon>Betaproteobacteria</taxon>
        <taxon>Burkholderiales</taxon>
        <taxon>Comamonadaceae</taxon>
        <taxon>Rhodoferax</taxon>
    </lineage>
</organism>
<dbReference type="eggNOG" id="COG4972">
    <property type="taxonomic scope" value="Bacteria"/>
</dbReference>
<protein>
    <recommendedName>
        <fullName evidence="3">Pilus assembly protein PilM</fullName>
    </recommendedName>
</protein>
<evidence type="ECO:0008006" key="3">
    <source>
        <dbReference type="Google" id="ProtNLM"/>
    </source>
</evidence>
<dbReference type="EMBL" id="CP019239">
    <property type="protein sequence ID" value="APW41282.1"/>
    <property type="molecule type" value="Genomic_DNA"/>
</dbReference>
<dbReference type="Proteomes" id="UP000186110">
    <property type="component" value="Chromosome"/>
</dbReference>
<accession>A0A1P8K5K9</accession>
<dbReference type="SUPFAM" id="SSF53067">
    <property type="entry name" value="Actin-like ATPase domain"/>
    <property type="match status" value="1"/>
</dbReference>
<dbReference type="RefSeq" id="WP_029707903.1">
    <property type="nucleotide sequence ID" value="NZ_CP019239.1"/>
</dbReference>